<gene>
    <name evidence="2" type="ORF">THAOC_31082</name>
</gene>
<proteinExistence type="predicted"/>
<evidence type="ECO:0000256" key="1">
    <source>
        <dbReference type="SAM" id="MobiDB-lite"/>
    </source>
</evidence>
<dbReference type="AlphaFoldDB" id="K0R8U0"/>
<dbReference type="EMBL" id="AGNL01044287">
    <property type="protein sequence ID" value="EJK49983.1"/>
    <property type="molecule type" value="Genomic_DNA"/>
</dbReference>
<comment type="caution">
    <text evidence="2">The sequence shown here is derived from an EMBL/GenBank/DDBJ whole genome shotgun (WGS) entry which is preliminary data.</text>
</comment>
<dbReference type="Proteomes" id="UP000266841">
    <property type="component" value="Unassembled WGS sequence"/>
</dbReference>
<feature type="region of interest" description="Disordered" evidence="1">
    <location>
        <begin position="19"/>
        <end position="50"/>
    </location>
</feature>
<organism evidence="2 3">
    <name type="scientific">Thalassiosira oceanica</name>
    <name type="common">Marine diatom</name>
    <dbReference type="NCBI Taxonomy" id="159749"/>
    <lineage>
        <taxon>Eukaryota</taxon>
        <taxon>Sar</taxon>
        <taxon>Stramenopiles</taxon>
        <taxon>Ochrophyta</taxon>
        <taxon>Bacillariophyta</taxon>
        <taxon>Coscinodiscophyceae</taxon>
        <taxon>Thalassiosirophycidae</taxon>
        <taxon>Thalassiosirales</taxon>
        <taxon>Thalassiosiraceae</taxon>
        <taxon>Thalassiosira</taxon>
    </lineage>
</organism>
<evidence type="ECO:0000313" key="2">
    <source>
        <dbReference type="EMBL" id="EJK49983.1"/>
    </source>
</evidence>
<reference evidence="2 3" key="1">
    <citation type="journal article" date="2012" name="Genome Biol.">
        <title>Genome and low-iron response of an oceanic diatom adapted to chronic iron limitation.</title>
        <authorList>
            <person name="Lommer M."/>
            <person name="Specht M."/>
            <person name="Roy A.S."/>
            <person name="Kraemer L."/>
            <person name="Andreson R."/>
            <person name="Gutowska M.A."/>
            <person name="Wolf J."/>
            <person name="Bergner S.V."/>
            <person name="Schilhabel M.B."/>
            <person name="Klostermeier U.C."/>
            <person name="Beiko R.G."/>
            <person name="Rosenstiel P."/>
            <person name="Hippler M."/>
            <person name="Laroche J."/>
        </authorList>
    </citation>
    <scope>NUCLEOTIDE SEQUENCE [LARGE SCALE GENOMIC DNA]</scope>
    <source>
        <strain evidence="2 3">CCMP1005</strain>
    </source>
</reference>
<feature type="region of interest" description="Disordered" evidence="1">
    <location>
        <begin position="69"/>
        <end position="91"/>
    </location>
</feature>
<accession>K0R8U0</accession>
<evidence type="ECO:0000313" key="3">
    <source>
        <dbReference type="Proteomes" id="UP000266841"/>
    </source>
</evidence>
<feature type="non-terminal residue" evidence="2">
    <location>
        <position position="1"/>
    </location>
</feature>
<keyword evidence="3" id="KW-1185">Reference proteome</keyword>
<protein>
    <submittedName>
        <fullName evidence="2">Uncharacterized protein</fullName>
    </submittedName>
</protein>
<sequence length="91" mass="9785">DNIRTYHPCSQWAIARRGVGGQVNNKDAEAWSGMDSPKEKRNTQHAAPSSSLPVYCAFRSPLCVSPTSRLIAHPRSPRPVSGAGKATNGNL</sequence>
<name>K0R8U0_THAOC</name>